<dbReference type="Pfam" id="PF00075">
    <property type="entry name" value="RNase_H"/>
    <property type="match status" value="1"/>
</dbReference>
<dbReference type="Gene3D" id="3.40.970.10">
    <property type="entry name" value="Ribonuclease H1, N-terminal domain"/>
    <property type="match status" value="1"/>
</dbReference>
<feature type="domain" description="RNase H type-1" evidence="8">
    <location>
        <begin position="36"/>
        <end position="111"/>
    </location>
</feature>
<evidence type="ECO:0000259" key="9">
    <source>
        <dbReference type="Pfam" id="PF01693"/>
    </source>
</evidence>
<reference evidence="10 11" key="1">
    <citation type="submission" date="2021-06" db="EMBL/GenBank/DDBJ databases">
        <authorList>
            <person name="Kallberg Y."/>
            <person name="Tangrot J."/>
            <person name="Rosling A."/>
        </authorList>
    </citation>
    <scope>NUCLEOTIDE SEQUENCE [LARGE SCALE GENOMIC DNA]</scope>
    <source>
        <strain evidence="10 11">120-4 pot B 10/14</strain>
    </source>
</reference>
<keyword evidence="5" id="KW-0479">Metal-binding</keyword>
<evidence type="ECO:0000256" key="2">
    <source>
        <dbReference type="ARBA" id="ARBA00005300"/>
    </source>
</evidence>
<evidence type="ECO:0000256" key="7">
    <source>
        <dbReference type="ARBA" id="ARBA00022801"/>
    </source>
</evidence>
<evidence type="ECO:0000256" key="3">
    <source>
        <dbReference type="ARBA" id="ARBA00012180"/>
    </source>
</evidence>
<dbReference type="Proteomes" id="UP000789901">
    <property type="component" value="Unassembled WGS sequence"/>
</dbReference>
<comment type="similarity">
    <text evidence="2">Belongs to the RNase H family.</text>
</comment>
<dbReference type="InterPro" id="IPR011320">
    <property type="entry name" value="RNase_H1_N"/>
</dbReference>
<feature type="domain" description="Ribonuclease H1 N-terminal" evidence="9">
    <location>
        <begin position="1"/>
        <end position="27"/>
    </location>
</feature>
<dbReference type="PANTHER" id="PTHR10642">
    <property type="entry name" value="RIBONUCLEASE H1"/>
    <property type="match status" value="1"/>
</dbReference>
<proteinExistence type="inferred from homology"/>
<dbReference type="EMBL" id="CAJVQB010074089">
    <property type="protein sequence ID" value="CAG8843943.1"/>
    <property type="molecule type" value="Genomic_DNA"/>
</dbReference>
<evidence type="ECO:0000313" key="11">
    <source>
        <dbReference type="Proteomes" id="UP000789901"/>
    </source>
</evidence>
<dbReference type="Gene3D" id="3.30.420.10">
    <property type="entry name" value="Ribonuclease H-like superfamily/Ribonuclease H"/>
    <property type="match status" value="1"/>
</dbReference>
<dbReference type="SUPFAM" id="SSF53098">
    <property type="entry name" value="Ribonuclease H-like"/>
    <property type="match status" value="1"/>
</dbReference>
<organism evidence="10 11">
    <name type="scientific">Gigaspora margarita</name>
    <dbReference type="NCBI Taxonomy" id="4874"/>
    <lineage>
        <taxon>Eukaryota</taxon>
        <taxon>Fungi</taxon>
        <taxon>Fungi incertae sedis</taxon>
        <taxon>Mucoromycota</taxon>
        <taxon>Glomeromycotina</taxon>
        <taxon>Glomeromycetes</taxon>
        <taxon>Diversisporales</taxon>
        <taxon>Gigasporaceae</taxon>
        <taxon>Gigaspora</taxon>
    </lineage>
</organism>
<protein>
    <recommendedName>
        <fullName evidence="3">ribonuclease H</fullName>
        <ecNumber evidence="3">3.1.26.4</ecNumber>
    </recommendedName>
</protein>
<accession>A0ABN7WZ23</accession>
<evidence type="ECO:0000256" key="6">
    <source>
        <dbReference type="ARBA" id="ARBA00022759"/>
    </source>
</evidence>
<name>A0ABN7WZ23_GIGMA</name>
<dbReference type="EC" id="3.1.26.4" evidence="3"/>
<keyword evidence="7" id="KW-0378">Hydrolase</keyword>
<gene>
    <name evidence="10" type="ORF">GMARGA_LOCUS36813</name>
</gene>
<evidence type="ECO:0000313" key="10">
    <source>
        <dbReference type="EMBL" id="CAG8843943.1"/>
    </source>
</evidence>
<keyword evidence="11" id="KW-1185">Reference proteome</keyword>
<feature type="non-terminal residue" evidence="10">
    <location>
        <position position="159"/>
    </location>
</feature>
<comment type="catalytic activity">
    <reaction evidence="1">
        <text>Endonucleolytic cleavage to 5'-phosphomonoester.</text>
        <dbReference type="EC" id="3.1.26.4"/>
    </reaction>
</comment>
<sequence>KECKKQIYKHPGALYKKFNTKIQAEEYTGNKKNNKEQIKVWTDSCYQNNRKTNTKAGIGIYFNDSKKISKRLSGKLQTNNYAEIYAVIRALEYSKNDKEKILVIYTDSNYQSVYKLKRICCSGHDVSINIIPDADIKIVLTADLTTHIAGDILKTMMIM</sequence>
<dbReference type="PANTHER" id="PTHR10642:SF26">
    <property type="entry name" value="RIBONUCLEASE H1"/>
    <property type="match status" value="1"/>
</dbReference>
<dbReference type="InterPro" id="IPR012337">
    <property type="entry name" value="RNaseH-like_sf"/>
</dbReference>
<dbReference type="InterPro" id="IPR002156">
    <property type="entry name" value="RNaseH_domain"/>
</dbReference>
<keyword evidence="6" id="KW-0255">Endonuclease</keyword>
<evidence type="ECO:0000256" key="5">
    <source>
        <dbReference type="ARBA" id="ARBA00022723"/>
    </source>
</evidence>
<comment type="caution">
    <text evidence="10">The sequence shown here is derived from an EMBL/GenBank/DDBJ whole genome shotgun (WGS) entry which is preliminary data.</text>
</comment>
<dbReference type="InterPro" id="IPR036397">
    <property type="entry name" value="RNaseH_sf"/>
</dbReference>
<evidence type="ECO:0000259" key="8">
    <source>
        <dbReference type="Pfam" id="PF00075"/>
    </source>
</evidence>
<keyword evidence="4" id="KW-0540">Nuclease</keyword>
<evidence type="ECO:0000256" key="4">
    <source>
        <dbReference type="ARBA" id="ARBA00022722"/>
    </source>
</evidence>
<feature type="non-terminal residue" evidence="10">
    <location>
        <position position="1"/>
    </location>
</feature>
<evidence type="ECO:0000256" key="1">
    <source>
        <dbReference type="ARBA" id="ARBA00000077"/>
    </source>
</evidence>
<dbReference type="Pfam" id="PF01693">
    <property type="entry name" value="Cauli_VI"/>
    <property type="match status" value="1"/>
</dbReference>
<dbReference type="InterPro" id="IPR037056">
    <property type="entry name" value="RNase_H1_N_sf"/>
</dbReference>
<dbReference type="InterPro" id="IPR050092">
    <property type="entry name" value="RNase_H"/>
</dbReference>